<protein>
    <submittedName>
        <fullName evidence="7">Metal ABC transporter solute-binding protein, Zn/Mn family</fullName>
    </submittedName>
</protein>
<dbReference type="PRINTS" id="PR00690">
    <property type="entry name" value="ADHESNFAMILY"/>
</dbReference>
<evidence type="ECO:0000313" key="7">
    <source>
        <dbReference type="EMBL" id="MFC3862071.1"/>
    </source>
</evidence>
<organism evidence="7 8">
    <name type="scientific">Deinococcus antarcticus</name>
    <dbReference type="NCBI Taxonomy" id="1298767"/>
    <lineage>
        <taxon>Bacteria</taxon>
        <taxon>Thermotogati</taxon>
        <taxon>Deinococcota</taxon>
        <taxon>Deinococci</taxon>
        <taxon>Deinococcales</taxon>
        <taxon>Deinococcaceae</taxon>
        <taxon>Deinococcus</taxon>
    </lineage>
</organism>
<dbReference type="PRINTS" id="PR00691">
    <property type="entry name" value="ADHESINB"/>
</dbReference>
<sequence>MKTIPVHLPALLLLTGTASAAPLTVSATNSIIADFVKNIGGTRVTVNTIVPAGADTHSFQPTTAAIRALSSSKVLFANGAGLEPWLPKLKGTTKVPVTELTSGLKLRPAPGGHDDHADHDHHGDADPHAWWDITYATGYARKIAATLGSIDPAGKAAYQRNLNTYTKQLADADAYAKKQFATLPASGRNIVTNHDSLHYFAARYGLKIVGTVLPGLSTEREPSARELATLIQAVKKTRARAIFTENTVNTRLAQTLARETGVKVAPPLFTDALAPAGQKGSTFLDALRLNVDTMLNTLK</sequence>
<dbReference type="InterPro" id="IPR050492">
    <property type="entry name" value="Bact_metal-bind_prot9"/>
</dbReference>
<dbReference type="PANTHER" id="PTHR42953:SF1">
    <property type="entry name" value="METAL-BINDING PROTEIN HI_0362-RELATED"/>
    <property type="match status" value="1"/>
</dbReference>
<dbReference type="InterPro" id="IPR006128">
    <property type="entry name" value="Lipoprotein_PsaA-like"/>
</dbReference>
<dbReference type="RefSeq" id="WP_380079594.1">
    <property type="nucleotide sequence ID" value="NZ_JBHRZF010000171.1"/>
</dbReference>
<dbReference type="PANTHER" id="PTHR42953">
    <property type="entry name" value="HIGH-AFFINITY ZINC UPTAKE SYSTEM PROTEIN ZNUA-RELATED"/>
    <property type="match status" value="1"/>
</dbReference>
<evidence type="ECO:0000256" key="3">
    <source>
        <dbReference type="ARBA" id="ARBA00022723"/>
    </source>
</evidence>
<comment type="subcellular location">
    <subcellularLocation>
        <location evidence="1">Cell envelope</location>
    </subcellularLocation>
</comment>
<keyword evidence="3" id="KW-0479">Metal-binding</keyword>
<dbReference type="EMBL" id="JBHRZF010000171">
    <property type="protein sequence ID" value="MFC3862071.1"/>
    <property type="molecule type" value="Genomic_DNA"/>
</dbReference>
<accession>A0ABV8A9S5</accession>
<evidence type="ECO:0000256" key="6">
    <source>
        <dbReference type="SAM" id="SignalP"/>
    </source>
</evidence>
<dbReference type="Pfam" id="PF01297">
    <property type="entry name" value="ZnuA"/>
    <property type="match status" value="1"/>
</dbReference>
<dbReference type="InterPro" id="IPR006129">
    <property type="entry name" value="AdhesinB"/>
</dbReference>
<reference evidence="8" key="1">
    <citation type="journal article" date="2019" name="Int. J. Syst. Evol. Microbiol.">
        <title>The Global Catalogue of Microorganisms (GCM) 10K type strain sequencing project: providing services to taxonomists for standard genome sequencing and annotation.</title>
        <authorList>
            <consortium name="The Broad Institute Genomics Platform"/>
            <consortium name="The Broad Institute Genome Sequencing Center for Infectious Disease"/>
            <person name="Wu L."/>
            <person name="Ma J."/>
        </authorList>
    </citation>
    <scope>NUCLEOTIDE SEQUENCE [LARGE SCALE GENOMIC DNA]</scope>
    <source>
        <strain evidence="8">CCTCC AB 2013263</strain>
    </source>
</reference>
<keyword evidence="4 6" id="KW-0732">Signal</keyword>
<keyword evidence="8" id="KW-1185">Reference proteome</keyword>
<feature type="chain" id="PRO_5046398626" evidence="6">
    <location>
        <begin position="21"/>
        <end position="299"/>
    </location>
</feature>
<dbReference type="InterPro" id="IPR006127">
    <property type="entry name" value="ZnuA-like"/>
</dbReference>
<evidence type="ECO:0000256" key="2">
    <source>
        <dbReference type="ARBA" id="ARBA00022448"/>
    </source>
</evidence>
<proteinExistence type="inferred from homology"/>
<evidence type="ECO:0000256" key="4">
    <source>
        <dbReference type="ARBA" id="ARBA00022729"/>
    </source>
</evidence>
<name>A0ABV8A9S5_9DEIO</name>
<evidence type="ECO:0000256" key="1">
    <source>
        <dbReference type="ARBA" id="ARBA00004196"/>
    </source>
</evidence>
<evidence type="ECO:0000313" key="8">
    <source>
        <dbReference type="Proteomes" id="UP001595748"/>
    </source>
</evidence>
<evidence type="ECO:0000256" key="5">
    <source>
        <dbReference type="RuleBase" id="RU003512"/>
    </source>
</evidence>
<gene>
    <name evidence="7" type="ORF">ACFOPQ_14980</name>
</gene>
<dbReference type="Proteomes" id="UP001595748">
    <property type="component" value="Unassembled WGS sequence"/>
</dbReference>
<feature type="signal peptide" evidence="6">
    <location>
        <begin position="1"/>
        <end position="20"/>
    </location>
</feature>
<comment type="caution">
    <text evidence="7">The sequence shown here is derived from an EMBL/GenBank/DDBJ whole genome shotgun (WGS) entry which is preliminary data.</text>
</comment>
<dbReference type="Gene3D" id="3.40.50.1980">
    <property type="entry name" value="Nitrogenase molybdenum iron protein domain"/>
    <property type="match status" value="2"/>
</dbReference>
<keyword evidence="2 5" id="KW-0813">Transport</keyword>
<comment type="similarity">
    <text evidence="5">Belongs to the bacterial solute-binding protein 9 family.</text>
</comment>
<dbReference type="SUPFAM" id="SSF53807">
    <property type="entry name" value="Helical backbone' metal receptor"/>
    <property type="match status" value="1"/>
</dbReference>